<evidence type="ECO:0000259" key="12">
    <source>
        <dbReference type="Pfam" id="PF14703"/>
    </source>
</evidence>
<name>A0A8K0WL60_9HYPO</name>
<feature type="domain" description="CSC1/OSCA1-like cytosolic" evidence="12">
    <location>
        <begin position="230"/>
        <end position="462"/>
    </location>
</feature>
<dbReference type="Pfam" id="PF02714">
    <property type="entry name" value="RSN1_7TM"/>
    <property type="match status" value="1"/>
</dbReference>
<sequence length="1005" mass="113297">MSAQHESVASGHWAQWLVARQLSLDQQDDPRLGAGRNDSDGGGTLSTNAGSTTASASKLGATFVPIVIYLAVCLVVFLTLRPRCKRVYGPRAIPALRLPYAASPELPDGWFDWIKPFFRIPDSYVLNNVSLDAFFFLRYLKVLRTICIAGCCIIWPILLPIHGTGGKGSIQLDMLTMGNVEDPRFFFAHAFVAWIFFGFILFMIVRECIYFVNLRQAYLSSPYYADRVESRTMLITGVPRQYLDERRLRKLYGPTAKRIWIPRTAKPLVNMVKEREQTAMRLEKAEIELIKKANAKRQKHLRKHPEAADQVPNPGHDLPLDLPLDLQSLEKDSAEPQSLPETMEDEYVHPYGLHSSLPDVRGSVAALWLPASSRPHHRPLGNYFRRVDTIRWTRSRLKSLNQAVYKLRRVVARGDGDTLPAAFVEFDSQENAQAAQQTLIHHRPFQMATRLLGIRPNEVIWSSLRMPWWEIIVRRTFVTIVIIAAIIFWSIPSAFVGLVSNIESLSTFPLLTWITLLPQPILGFLSGFIPPFALSLLMALVPAMLRFCATLAGVPSRVMVELYCQQGYFPFQVVQVFLITTLTSAASGAVVEIIQEPFQAQDLLAQNIPRASNFYLSYILIQSIAAGAGGLLHLFDLFRHQIFSRLISIPRAQHKLWSRLRPVHWGGVFPVFTNMGVIVMAYACIAPLILIFAAAGMAFMHIVWRYNLIYVYDSDMDSMGLFYPRALKQLIVGLYIAEICLIGLFLLNGAFGPMILLALLLFTTALVHFTLGDAVAPLVQNLPQTLALEEDIREEERAAAAAAAEPVNHNESAGAANDYYDTEQAFGDDNATDSDEEQDDSTEEHAVSGNRALEGSDDIKLILTQWLKSTAQTQVEREVKASGLTQTLNRLKFWSVKVTGEPPNFLVRWFHPEIYDDFVALRKMLPDQVEQPEQNGIHRDYLPTEMWLDKPTLWIPRDEARVSRQEVAHTKPSAPITDLGARLDEKGKVFVQLEKAPFREPRPDL</sequence>
<dbReference type="PANTHER" id="PTHR13018:SF53">
    <property type="entry name" value="DUF221 DOMAIN PROTEIN"/>
    <property type="match status" value="1"/>
</dbReference>
<evidence type="ECO:0000256" key="5">
    <source>
        <dbReference type="ARBA" id="ARBA00022989"/>
    </source>
</evidence>
<organism evidence="13 14">
    <name type="scientific">Stachybotrys elegans</name>
    <dbReference type="NCBI Taxonomy" id="80388"/>
    <lineage>
        <taxon>Eukaryota</taxon>
        <taxon>Fungi</taxon>
        <taxon>Dikarya</taxon>
        <taxon>Ascomycota</taxon>
        <taxon>Pezizomycotina</taxon>
        <taxon>Sordariomycetes</taxon>
        <taxon>Hypocreomycetidae</taxon>
        <taxon>Hypocreales</taxon>
        <taxon>Stachybotryaceae</taxon>
        <taxon>Stachybotrys</taxon>
    </lineage>
</organism>
<dbReference type="PANTHER" id="PTHR13018">
    <property type="entry name" value="PROBABLE MEMBRANE PROTEIN DUF221-RELATED"/>
    <property type="match status" value="1"/>
</dbReference>
<evidence type="ECO:0000256" key="7">
    <source>
        <dbReference type="SAM" id="MobiDB-lite"/>
    </source>
</evidence>
<comment type="similarity">
    <text evidence="2">Belongs to the CSC1 (TC 1.A.17) family.</text>
</comment>
<dbReference type="InterPro" id="IPR045122">
    <property type="entry name" value="Csc1-like"/>
</dbReference>
<dbReference type="EMBL" id="JAGPNK010000017">
    <property type="protein sequence ID" value="KAH7305826.1"/>
    <property type="molecule type" value="Genomic_DNA"/>
</dbReference>
<keyword evidence="6 8" id="KW-0472">Membrane</keyword>
<accession>A0A8K0WL60</accession>
<dbReference type="Pfam" id="PF13967">
    <property type="entry name" value="RSN1_TM"/>
    <property type="match status" value="1"/>
</dbReference>
<evidence type="ECO:0000313" key="13">
    <source>
        <dbReference type="EMBL" id="KAH7305826.1"/>
    </source>
</evidence>
<dbReference type="InterPro" id="IPR032880">
    <property type="entry name" value="CSC1/OSCA1-like_N"/>
</dbReference>
<reference evidence="13" key="1">
    <citation type="journal article" date="2021" name="Nat. Commun.">
        <title>Genetic determinants of endophytism in the Arabidopsis root mycobiome.</title>
        <authorList>
            <person name="Mesny F."/>
            <person name="Miyauchi S."/>
            <person name="Thiergart T."/>
            <person name="Pickel B."/>
            <person name="Atanasova L."/>
            <person name="Karlsson M."/>
            <person name="Huettel B."/>
            <person name="Barry K.W."/>
            <person name="Haridas S."/>
            <person name="Chen C."/>
            <person name="Bauer D."/>
            <person name="Andreopoulos W."/>
            <person name="Pangilinan J."/>
            <person name="LaButti K."/>
            <person name="Riley R."/>
            <person name="Lipzen A."/>
            <person name="Clum A."/>
            <person name="Drula E."/>
            <person name="Henrissat B."/>
            <person name="Kohler A."/>
            <person name="Grigoriev I.V."/>
            <person name="Martin F.M."/>
            <person name="Hacquard S."/>
        </authorList>
    </citation>
    <scope>NUCLEOTIDE SEQUENCE</scope>
    <source>
        <strain evidence="13">MPI-CAGE-CH-0235</strain>
    </source>
</reference>
<dbReference type="GO" id="GO:0005886">
    <property type="term" value="C:plasma membrane"/>
    <property type="evidence" value="ECO:0007669"/>
    <property type="project" value="TreeGrafter"/>
</dbReference>
<comment type="caution">
    <text evidence="13">The sequence shown here is derived from an EMBL/GenBank/DDBJ whole genome shotgun (WGS) entry which is preliminary data.</text>
</comment>
<dbReference type="Pfam" id="PF12621">
    <property type="entry name" value="PHM7_ext"/>
    <property type="match status" value="1"/>
</dbReference>
<dbReference type="InterPro" id="IPR003864">
    <property type="entry name" value="CSC1/OSCA1-like_7TM"/>
</dbReference>
<feature type="region of interest" description="Disordered" evidence="7">
    <location>
        <begin position="28"/>
        <end position="47"/>
    </location>
</feature>
<feature type="transmembrane region" description="Helical" evidence="8">
    <location>
        <begin position="59"/>
        <end position="80"/>
    </location>
</feature>
<evidence type="ECO:0000259" key="10">
    <source>
        <dbReference type="Pfam" id="PF12621"/>
    </source>
</evidence>
<evidence type="ECO:0000256" key="2">
    <source>
        <dbReference type="ARBA" id="ARBA00007779"/>
    </source>
</evidence>
<evidence type="ECO:0000256" key="4">
    <source>
        <dbReference type="ARBA" id="ARBA00022692"/>
    </source>
</evidence>
<feature type="region of interest" description="Disordered" evidence="7">
    <location>
        <begin position="298"/>
        <end position="322"/>
    </location>
</feature>
<feature type="transmembrane region" description="Helical" evidence="8">
    <location>
        <begin position="726"/>
        <end position="747"/>
    </location>
</feature>
<dbReference type="GO" id="GO:0005227">
    <property type="term" value="F:calcium-activated cation channel activity"/>
    <property type="evidence" value="ECO:0007669"/>
    <property type="project" value="InterPro"/>
</dbReference>
<feature type="compositionally biased region" description="Acidic residues" evidence="7">
    <location>
        <begin position="830"/>
        <end position="842"/>
    </location>
</feature>
<feature type="domain" description="10TM putative phosphate transporter extracellular tail" evidence="10">
    <location>
        <begin position="909"/>
        <end position="994"/>
    </location>
</feature>
<evidence type="ECO:0000313" key="14">
    <source>
        <dbReference type="Proteomes" id="UP000813444"/>
    </source>
</evidence>
<protein>
    <recommendedName>
        <fullName evidence="15">CSC1/OSCA1-like 7TM region domain-containing protein</fullName>
    </recommendedName>
</protein>
<dbReference type="Proteomes" id="UP000813444">
    <property type="component" value="Unassembled WGS sequence"/>
</dbReference>
<keyword evidence="4 8" id="KW-0812">Transmembrane</keyword>
<dbReference type="AlphaFoldDB" id="A0A8K0WL60"/>
<keyword evidence="14" id="KW-1185">Reference proteome</keyword>
<evidence type="ECO:0008006" key="15">
    <source>
        <dbReference type="Google" id="ProtNLM"/>
    </source>
</evidence>
<feature type="region of interest" description="Disordered" evidence="7">
    <location>
        <begin position="824"/>
        <end position="850"/>
    </location>
</feature>
<evidence type="ECO:0000259" key="9">
    <source>
        <dbReference type="Pfam" id="PF02714"/>
    </source>
</evidence>
<evidence type="ECO:0000256" key="3">
    <source>
        <dbReference type="ARBA" id="ARBA00022448"/>
    </source>
</evidence>
<evidence type="ECO:0000256" key="1">
    <source>
        <dbReference type="ARBA" id="ARBA00004141"/>
    </source>
</evidence>
<feature type="transmembrane region" description="Helical" evidence="8">
    <location>
        <begin position="688"/>
        <end position="706"/>
    </location>
</feature>
<feature type="transmembrane region" description="Helical" evidence="8">
    <location>
        <begin position="142"/>
        <end position="165"/>
    </location>
</feature>
<evidence type="ECO:0000256" key="6">
    <source>
        <dbReference type="ARBA" id="ARBA00023136"/>
    </source>
</evidence>
<keyword evidence="5 8" id="KW-1133">Transmembrane helix</keyword>
<feature type="domain" description="CSC1/OSCA1-like N-terminal transmembrane" evidence="11">
    <location>
        <begin position="59"/>
        <end position="207"/>
    </location>
</feature>
<feature type="transmembrane region" description="Helical" evidence="8">
    <location>
        <begin position="185"/>
        <end position="205"/>
    </location>
</feature>
<dbReference type="OrthoDB" id="1076608at2759"/>
<feature type="transmembrane region" description="Helical" evidence="8">
    <location>
        <begin position="615"/>
        <end position="635"/>
    </location>
</feature>
<comment type="subcellular location">
    <subcellularLocation>
        <location evidence="1">Membrane</location>
        <topology evidence="1">Multi-pass membrane protein</topology>
    </subcellularLocation>
</comment>
<proteinExistence type="inferred from homology"/>
<feature type="domain" description="CSC1/OSCA1-like 7TM region" evidence="9">
    <location>
        <begin position="474"/>
        <end position="745"/>
    </location>
</feature>
<evidence type="ECO:0000256" key="8">
    <source>
        <dbReference type="SAM" id="Phobius"/>
    </source>
</evidence>
<evidence type="ECO:0000259" key="11">
    <source>
        <dbReference type="Pfam" id="PF13967"/>
    </source>
</evidence>
<dbReference type="InterPro" id="IPR022257">
    <property type="entry name" value="PHM7_ext"/>
</dbReference>
<dbReference type="InterPro" id="IPR027815">
    <property type="entry name" value="CSC1/OSCA1-like_cyt"/>
</dbReference>
<dbReference type="Pfam" id="PF14703">
    <property type="entry name" value="PHM7_cyt"/>
    <property type="match status" value="1"/>
</dbReference>
<feature type="transmembrane region" description="Helical" evidence="8">
    <location>
        <begin position="476"/>
        <end position="498"/>
    </location>
</feature>
<keyword evidence="3" id="KW-0813">Transport</keyword>
<gene>
    <name evidence="13" type="ORF">B0I35DRAFT_443346</name>
</gene>